<accession>A0A2T1NCM2</accession>
<proteinExistence type="predicted"/>
<dbReference type="RefSeq" id="WP_106462315.1">
    <property type="nucleotide sequence ID" value="NZ_PXOQ01000007.1"/>
</dbReference>
<sequence length="465" mass="48693">MKNNYLINSLLTFSCVFAGIISAVAQVGVGTTAPRGALDIASTTQGFVLPTVSLAATNIETAVNPQGGVIPAGTVVYNDATSGAGATAVTPGMYYWDGSVWVSLTAPVATGTDWTILGNGGTNANTNFIGTTDNTDFRVRTNDTQRFNFTSNGRLRSYNNGNTGAPTYSWNNDSDTGMFRNGGDNLAFSSGGIKFLDFVEGGTDEAVFNDDGNDTNFRVETINQTAAVFVDGGDDEVGIFTDNPQNDVHIAGNNTGIRIDAFSNANNVANNGVDDSVVYVDANGDLLLKPSLTESQMPEDNALTFVPVEVEIGDNNGNFTQQTLFTSTFTITRDALVEIVYQIGVSMTRNNLSSGGGPPSLVIDDGYPRQYGTAVLINGTIVGYTAEAYTARGDSSGVSYASGVFFLNGNGYAQLTGAPGGTSYTVDVIGFTFGGGDAFFNTGSSTRGTFGGNPGLDRFQIITHY</sequence>
<name>A0A2T1NCM2_9FLAO</name>
<reference evidence="2 3" key="1">
    <citation type="submission" date="2018-03" db="EMBL/GenBank/DDBJ databases">
        <title>Mesoflavibacter sp. HG37 and Mesoflavibacter sp. HG96 sp.nov., two marine bacteria isolated from seawater of Western Pacific Ocean.</title>
        <authorList>
            <person name="Cheng H."/>
            <person name="Wu Y.-H."/>
            <person name="Guo L.-L."/>
            <person name="Xu X.-W."/>
        </authorList>
    </citation>
    <scope>NUCLEOTIDE SEQUENCE [LARGE SCALE GENOMIC DNA]</scope>
    <source>
        <strain evidence="2 3">KCTC 32269</strain>
    </source>
</reference>
<keyword evidence="3" id="KW-1185">Reference proteome</keyword>
<evidence type="ECO:0000256" key="1">
    <source>
        <dbReference type="SAM" id="SignalP"/>
    </source>
</evidence>
<dbReference type="Proteomes" id="UP000238426">
    <property type="component" value="Unassembled WGS sequence"/>
</dbReference>
<dbReference type="OrthoDB" id="1430919at2"/>
<dbReference type="EMBL" id="PXOQ01000007">
    <property type="protein sequence ID" value="PSG90174.1"/>
    <property type="molecule type" value="Genomic_DNA"/>
</dbReference>
<dbReference type="PROSITE" id="PS51257">
    <property type="entry name" value="PROKAR_LIPOPROTEIN"/>
    <property type="match status" value="1"/>
</dbReference>
<organism evidence="2 3">
    <name type="scientific">Aurantibacter aestuarii</name>
    <dbReference type="NCBI Taxonomy" id="1266046"/>
    <lineage>
        <taxon>Bacteria</taxon>
        <taxon>Pseudomonadati</taxon>
        <taxon>Bacteroidota</taxon>
        <taxon>Flavobacteriia</taxon>
        <taxon>Flavobacteriales</taxon>
        <taxon>Flavobacteriaceae</taxon>
        <taxon>Aurantibacter</taxon>
    </lineage>
</organism>
<comment type="caution">
    <text evidence="2">The sequence shown here is derived from an EMBL/GenBank/DDBJ whole genome shotgun (WGS) entry which is preliminary data.</text>
</comment>
<protein>
    <submittedName>
        <fullName evidence="2">Uncharacterized protein</fullName>
    </submittedName>
</protein>
<dbReference type="AlphaFoldDB" id="A0A2T1NCM2"/>
<feature type="signal peptide" evidence="1">
    <location>
        <begin position="1"/>
        <end position="18"/>
    </location>
</feature>
<feature type="chain" id="PRO_5015734144" evidence="1">
    <location>
        <begin position="19"/>
        <end position="465"/>
    </location>
</feature>
<evidence type="ECO:0000313" key="3">
    <source>
        <dbReference type="Proteomes" id="UP000238426"/>
    </source>
</evidence>
<keyword evidence="1" id="KW-0732">Signal</keyword>
<evidence type="ECO:0000313" key="2">
    <source>
        <dbReference type="EMBL" id="PSG90174.1"/>
    </source>
</evidence>
<gene>
    <name evidence="2" type="ORF">C7H52_02540</name>
</gene>